<organism evidence="1 2">
    <name type="scientific">Roseibacillus ishigakijimensis</name>
    <dbReference type="NCBI Taxonomy" id="454146"/>
    <lineage>
        <taxon>Bacteria</taxon>
        <taxon>Pseudomonadati</taxon>
        <taxon>Verrucomicrobiota</taxon>
        <taxon>Verrucomicrobiia</taxon>
        <taxon>Verrucomicrobiales</taxon>
        <taxon>Verrucomicrobiaceae</taxon>
        <taxon>Roseibacillus</taxon>
    </lineage>
</organism>
<dbReference type="RefSeq" id="WP_200392432.1">
    <property type="nucleotide sequence ID" value="NZ_JAENIO010000038.1"/>
</dbReference>
<gene>
    <name evidence="1" type="ORF">JIN78_13085</name>
</gene>
<keyword evidence="2" id="KW-1185">Reference proteome</keyword>
<protein>
    <submittedName>
        <fullName evidence="1">Uncharacterized protein</fullName>
    </submittedName>
</protein>
<reference evidence="1" key="1">
    <citation type="submission" date="2021-01" db="EMBL/GenBank/DDBJ databases">
        <title>Modified the classification status of verrucomicrobia.</title>
        <authorList>
            <person name="Feng X."/>
        </authorList>
    </citation>
    <scope>NUCLEOTIDE SEQUENCE</scope>
    <source>
        <strain evidence="1">KCTC 12986</strain>
    </source>
</reference>
<dbReference type="Proteomes" id="UP000604083">
    <property type="component" value="Unassembled WGS sequence"/>
</dbReference>
<proteinExistence type="predicted"/>
<name>A0A934RQC7_9BACT</name>
<dbReference type="EMBL" id="JAENIO010000038">
    <property type="protein sequence ID" value="MBK1834998.1"/>
    <property type="molecule type" value="Genomic_DNA"/>
</dbReference>
<sequence length="94" mass="9986">MQKGITNTLEVFEAVESTANAVEEAAADGFAISDLVHAFEPFEAVKHAIADVDEIDDELADLDEQEIRELASAGLRSTKAILDAVTAAKEALAK</sequence>
<comment type="caution">
    <text evidence="1">The sequence shown here is derived from an EMBL/GenBank/DDBJ whole genome shotgun (WGS) entry which is preliminary data.</text>
</comment>
<evidence type="ECO:0000313" key="2">
    <source>
        <dbReference type="Proteomes" id="UP000604083"/>
    </source>
</evidence>
<accession>A0A934RQC7</accession>
<evidence type="ECO:0000313" key="1">
    <source>
        <dbReference type="EMBL" id="MBK1834998.1"/>
    </source>
</evidence>
<dbReference type="AlphaFoldDB" id="A0A934RQC7"/>